<protein>
    <submittedName>
        <fullName evidence="1">Chloroplastic group IIA intron splicing facilitator CRS1ic isoform X2</fullName>
    </submittedName>
</protein>
<reference evidence="1" key="1">
    <citation type="submission" date="2018-02" db="EMBL/GenBank/DDBJ databases">
        <title>Rhizophora mucronata_Transcriptome.</title>
        <authorList>
            <person name="Meera S.P."/>
            <person name="Sreeshan A."/>
            <person name="Augustine A."/>
        </authorList>
    </citation>
    <scope>NUCLEOTIDE SEQUENCE</scope>
    <source>
        <tissue evidence="1">Leaf</tissue>
    </source>
</reference>
<proteinExistence type="predicted"/>
<sequence>MLRRVRAWKGLEEIRASVLARSSRG</sequence>
<name>A0A2P2K982_RHIMU</name>
<dbReference type="EMBL" id="GGEC01021767">
    <property type="protein sequence ID" value="MBX02251.1"/>
    <property type="molecule type" value="Transcribed_RNA"/>
</dbReference>
<evidence type="ECO:0000313" key="1">
    <source>
        <dbReference type="EMBL" id="MBX02251.1"/>
    </source>
</evidence>
<accession>A0A2P2K982</accession>
<dbReference type="AlphaFoldDB" id="A0A2P2K982"/>
<organism evidence="1">
    <name type="scientific">Rhizophora mucronata</name>
    <name type="common">Asiatic mangrove</name>
    <dbReference type="NCBI Taxonomy" id="61149"/>
    <lineage>
        <taxon>Eukaryota</taxon>
        <taxon>Viridiplantae</taxon>
        <taxon>Streptophyta</taxon>
        <taxon>Embryophyta</taxon>
        <taxon>Tracheophyta</taxon>
        <taxon>Spermatophyta</taxon>
        <taxon>Magnoliopsida</taxon>
        <taxon>eudicotyledons</taxon>
        <taxon>Gunneridae</taxon>
        <taxon>Pentapetalae</taxon>
        <taxon>rosids</taxon>
        <taxon>fabids</taxon>
        <taxon>Malpighiales</taxon>
        <taxon>Rhizophoraceae</taxon>
        <taxon>Rhizophora</taxon>
    </lineage>
</organism>